<dbReference type="EMBL" id="LICS01000092">
    <property type="protein sequence ID" value="KRO94498.1"/>
    <property type="molecule type" value="Genomic_DNA"/>
</dbReference>
<dbReference type="PROSITE" id="PS51819">
    <property type="entry name" value="VOC"/>
    <property type="match status" value="1"/>
</dbReference>
<feature type="domain" description="VOC" evidence="1">
    <location>
        <begin position="3"/>
        <end position="128"/>
    </location>
</feature>
<organism evidence="2 3">
    <name type="scientific">SAR86 cluster bacterium BACL1 MAG-120820-bin45</name>
    <dbReference type="NCBI Taxonomy" id="1655612"/>
    <lineage>
        <taxon>Bacteria</taxon>
        <taxon>Pseudomonadati</taxon>
        <taxon>Pseudomonadota</taxon>
        <taxon>Gammaproteobacteria</taxon>
        <taxon>SAR86 cluster</taxon>
    </lineage>
</organism>
<protein>
    <submittedName>
        <fullName evidence="2">Glyoxalase</fullName>
    </submittedName>
</protein>
<name>A0A0R2U9T1_9GAMM</name>
<evidence type="ECO:0000259" key="1">
    <source>
        <dbReference type="PROSITE" id="PS51819"/>
    </source>
</evidence>
<gene>
    <name evidence="2" type="ORF">ABS10_02335</name>
</gene>
<dbReference type="AlphaFoldDB" id="A0A0R2U9T1"/>
<evidence type="ECO:0000313" key="2">
    <source>
        <dbReference type="EMBL" id="KRO94498.1"/>
    </source>
</evidence>
<dbReference type="Gene3D" id="3.10.180.10">
    <property type="entry name" value="2,3-Dihydroxybiphenyl 1,2-Dioxygenase, domain 1"/>
    <property type="match status" value="1"/>
</dbReference>
<dbReference type="Proteomes" id="UP000051027">
    <property type="component" value="Unassembled WGS sequence"/>
</dbReference>
<evidence type="ECO:0000313" key="3">
    <source>
        <dbReference type="Proteomes" id="UP000051027"/>
    </source>
</evidence>
<proteinExistence type="predicted"/>
<dbReference type="PANTHER" id="PTHR39434">
    <property type="match status" value="1"/>
</dbReference>
<dbReference type="InterPro" id="IPR029068">
    <property type="entry name" value="Glyas_Bleomycin-R_OHBP_Dase"/>
</dbReference>
<dbReference type="SUPFAM" id="SSF54593">
    <property type="entry name" value="Glyoxalase/Bleomycin resistance protein/Dihydroxybiphenyl dioxygenase"/>
    <property type="match status" value="1"/>
</dbReference>
<dbReference type="PANTHER" id="PTHR39434:SF1">
    <property type="entry name" value="VOC DOMAIN-CONTAINING PROTEIN"/>
    <property type="match status" value="1"/>
</dbReference>
<dbReference type="InterPro" id="IPR037523">
    <property type="entry name" value="VOC_core"/>
</dbReference>
<sequence length="137" mass="15291">MTHPFHLAIPVTNLADATNFYESVLGCSRGREDEHWIDFNLYGHQLVCHLSEASSPTIQNTVDGDSIPVPHFGVILNFEEFDSLAARLTESNQQFIVEPRTRFAGQAGEQRTMFLLDPSGNAIEFKAFASLDSLFES</sequence>
<dbReference type="CDD" id="cd08357">
    <property type="entry name" value="VOC_like"/>
    <property type="match status" value="1"/>
</dbReference>
<dbReference type="InterPro" id="IPR004360">
    <property type="entry name" value="Glyas_Fos-R_dOase_dom"/>
</dbReference>
<accession>A0A0R2U9T1</accession>
<comment type="caution">
    <text evidence="2">The sequence shown here is derived from an EMBL/GenBank/DDBJ whole genome shotgun (WGS) entry which is preliminary data.</text>
</comment>
<reference evidence="2 3" key="1">
    <citation type="submission" date="2015-10" db="EMBL/GenBank/DDBJ databases">
        <title>Metagenome-Assembled Genomes uncover a global brackish microbiome.</title>
        <authorList>
            <person name="Hugerth L.W."/>
            <person name="Larsson J."/>
            <person name="Alneberg J."/>
            <person name="Lindh M.V."/>
            <person name="Legrand C."/>
            <person name="Pinhassi J."/>
            <person name="Andersson A.F."/>
        </authorList>
    </citation>
    <scope>NUCLEOTIDE SEQUENCE [LARGE SCALE GENOMIC DNA]</scope>
    <source>
        <strain evidence="2">BACL1 MAG-120820-bin45</strain>
    </source>
</reference>
<dbReference type="Pfam" id="PF00903">
    <property type="entry name" value="Glyoxalase"/>
    <property type="match status" value="1"/>
</dbReference>